<evidence type="ECO:0000256" key="1">
    <source>
        <dbReference type="ARBA" id="ARBA00001947"/>
    </source>
</evidence>
<comment type="cofactor">
    <cofactor evidence="1 14 15">
        <name>Zn(2+)</name>
        <dbReference type="ChEBI" id="CHEBI:29105"/>
    </cofactor>
</comment>
<proteinExistence type="inferred from homology"/>
<feature type="binding site" evidence="14">
    <location>
        <position position="98"/>
    </location>
    <ligand>
        <name>Zn(2+)</name>
        <dbReference type="ChEBI" id="CHEBI:29105"/>
        <note>catalytic</note>
    </ligand>
</feature>
<evidence type="ECO:0000256" key="15">
    <source>
        <dbReference type="RuleBase" id="RU364006"/>
    </source>
</evidence>
<dbReference type="InterPro" id="IPR016192">
    <property type="entry name" value="APOBEC/CMP_deaminase_Zn-bd"/>
</dbReference>
<dbReference type="Proteomes" id="UP000189857">
    <property type="component" value="Unassembled WGS sequence"/>
</dbReference>
<dbReference type="NCBIfam" id="TIGR01354">
    <property type="entry name" value="cyt_deam_tetra"/>
    <property type="match status" value="1"/>
</dbReference>
<evidence type="ECO:0000256" key="4">
    <source>
        <dbReference type="ARBA" id="ARBA00012783"/>
    </source>
</evidence>
<organism evidence="17 18">
    <name type="scientific">Eubacterium ruminantium</name>
    <dbReference type="NCBI Taxonomy" id="42322"/>
    <lineage>
        <taxon>Bacteria</taxon>
        <taxon>Bacillati</taxon>
        <taxon>Bacillota</taxon>
        <taxon>Clostridia</taxon>
        <taxon>Eubacteriales</taxon>
        <taxon>Eubacteriaceae</taxon>
        <taxon>Eubacterium</taxon>
    </lineage>
</organism>
<evidence type="ECO:0000256" key="9">
    <source>
        <dbReference type="ARBA" id="ARBA00032005"/>
    </source>
</evidence>
<feature type="domain" description="CMP/dCMP-type deaminase" evidence="16">
    <location>
        <begin position="10"/>
        <end position="141"/>
    </location>
</feature>
<evidence type="ECO:0000259" key="16">
    <source>
        <dbReference type="PROSITE" id="PS51747"/>
    </source>
</evidence>
<evidence type="ECO:0000256" key="14">
    <source>
        <dbReference type="PIRSR" id="PIRSR606262-3"/>
    </source>
</evidence>
<accession>A0A1T4KKH8</accession>
<evidence type="ECO:0000256" key="3">
    <source>
        <dbReference type="ARBA" id="ARBA00006576"/>
    </source>
</evidence>
<dbReference type="GO" id="GO:0008270">
    <property type="term" value="F:zinc ion binding"/>
    <property type="evidence" value="ECO:0007669"/>
    <property type="project" value="UniProtKB-UniRule"/>
</dbReference>
<feature type="binding site" evidence="14">
    <location>
        <position position="101"/>
    </location>
    <ligand>
        <name>Zn(2+)</name>
        <dbReference type="ChEBI" id="CHEBI:29105"/>
        <note>catalytic</note>
    </ligand>
</feature>
<dbReference type="PROSITE" id="PS51747">
    <property type="entry name" value="CYT_DCMP_DEAMINASES_2"/>
    <property type="match status" value="1"/>
</dbReference>
<evidence type="ECO:0000313" key="18">
    <source>
        <dbReference type="Proteomes" id="UP000189857"/>
    </source>
</evidence>
<dbReference type="GO" id="GO:0055086">
    <property type="term" value="P:nucleobase-containing small molecule metabolic process"/>
    <property type="evidence" value="ECO:0007669"/>
    <property type="project" value="UniProtKB-ARBA"/>
</dbReference>
<gene>
    <name evidence="17" type="ORF">SAMN02745110_00436</name>
</gene>
<dbReference type="PANTHER" id="PTHR11644:SF2">
    <property type="entry name" value="CYTIDINE DEAMINASE"/>
    <property type="match status" value="1"/>
</dbReference>
<dbReference type="RefSeq" id="WP_078786112.1">
    <property type="nucleotide sequence ID" value="NZ_FMTO01000003.1"/>
</dbReference>
<feature type="binding site" evidence="13">
    <location>
        <begin position="51"/>
        <end position="57"/>
    </location>
    <ligand>
        <name>substrate</name>
    </ligand>
</feature>
<dbReference type="NCBIfam" id="NF004064">
    <property type="entry name" value="PRK05578.1"/>
    <property type="match status" value="1"/>
</dbReference>
<evidence type="ECO:0000256" key="2">
    <source>
        <dbReference type="ARBA" id="ARBA00003949"/>
    </source>
</evidence>
<evidence type="ECO:0000256" key="8">
    <source>
        <dbReference type="ARBA" id="ARBA00022833"/>
    </source>
</evidence>
<evidence type="ECO:0000256" key="11">
    <source>
        <dbReference type="ARBA" id="ARBA00049558"/>
    </source>
</evidence>
<keyword evidence="6 14" id="KW-0479">Metal-binding</keyword>
<dbReference type="InterPro" id="IPR050202">
    <property type="entry name" value="Cyt/Deoxycyt_deaminase"/>
</dbReference>
<comment type="catalytic activity">
    <reaction evidence="11 15">
        <text>cytidine + H2O + H(+) = uridine + NH4(+)</text>
        <dbReference type="Rhea" id="RHEA:16069"/>
        <dbReference type="ChEBI" id="CHEBI:15377"/>
        <dbReference type="ChEBI" id="CHEBI:15378"/>
        <dbReference type="ChEBI" id="CHEBI:16704"/>
        <dbReference type="ChEBI" id="CHEBI:17562"/>
        <dbReference type="ChEBI" id="CHEBI:28938"/>
        <dbReference type="EC" id="3.5.4.5"/>
    </reaction>
</comment>
<dbReference type="GO" id="GO:0005829">
    <property type="term" value="C:cytosol"/>
    <property type="evidence" value="ECO:0007669"/>
    <property type="project" value="TreeGrafter"/>
</dbReference>
<evidence type="ECO:0000256" key="13">
    <source>
        <dbReference type="PIRSR" id="PIRSR606262-2"/>
    </source>
</evidence>
<dbReference type="PROSITE" id="PS00903">
    <property type="entry name" value="CYT_DCMP_DEAMINASES_1"/>
    <property type="match status" value="1"/>
</dbReference>
<dbReference type="InterPro" id="IPR002125">
    <property type="entry name" value="CMP_dCMP_dom"/>
</dbReference>
<keyword evidence="8 14" id="KW-0862">Zinc</keyword>
<feature type="binding site" evidence="14">
    <location>
        <position position="62"/>
    </location>
    <ligand>
        <name>Zn(2+)</name>
        <dbReference type="ChEBI" id="CHEBI:29105"/>
        <note>catalytic</note>
    </ligand>
</feature>
<sequence>MLYKDKITKELISVLIKSAFSAREKSYAPYSKFHVGAAVLADDDKIYTGCNVENASYPAGSCAETIAVNKAVSEGVRAINAVAIVGGADKVTDFIYPCGICRQVISEFKGSEGVAVIIAKSEEDYKVFDISELLPGAFSSDDMN</sequence>
<comment type="catalytic activity">
    <reaction evidence="10 15">
        <text>2'-deoxycytidine + H2O + H(+) = 2'-deoxyuridine + NH4(+)</text>
        <dbReference type="Rhea" id="RHEA:13433"/>
        <dbReference type="ChEBI" id="CHEBI:15377"/>
        <dbReference type="ChEBI" id="CHEBI:15378"/>
        <dbReference type="ChEBI" id="CHEBI:15698"/>
        <dbReference type="ChEBI" id="CHEBI:16450"/>
        <dbReference type="ChEBI" id="CHEBI:28938"/>
        <dbReference type="EC" id="3.5.4.5"/>
    </reaction>
</comment>
<dbReference type="EMBL" id="FUXA01000004">
    <property type="protein sequence ID" value="SJZ42942.1"/>
    <property type="molecule type" value="Genomic_DNA"/>
</dbReference>
<comment type="function">
    <text evidence="2 15">This enzyme scavenges exogenous and endogenous cytidine and 2'-deoxycytidine for UMP synthesis.</text>
</comment>
<keyword evidence="7 15" id="KW-0378">Hydrolase</keyword>
<dbReference type="AlphaFoldDB" id="A0A1T4KKH8"/>
<name>A0A1T4KKH8_9FIRM</name>
<evidence type="ECO:0000313" key="17">
    <source>
        <dbReference type="EMBL" id="SJZ42942.1"/>
    </source>
</evidence>
<dbReference type="GO" id="GO:0042802">
    <property type="term" value="F:identical protein binding"/>
    <property type="evidence" value="ECO:0007669"/>
    <property type="project" value="UniProtKB-ARBA"/>
</dbReference>
<dbReference type="CDD" id="cd01283">
    <property type="entry name" value="cytidine_deaminase"/>
    <property type="match status" value="1"/>
</dbReference>
<dbReference type="Pfam" id="PF00383">
    <property type="entry name" value="dCMP_cyt_deam_1"/>
    <property type="match status" value="1"/>
</dbReference>
<evidence type="ECO:0000256" key="12">
    <source>
        <dbReference type="PIRSR" id="PIRSR606262-1"/>
    </source>
</evidence>
<dbReference type="InterPro" id="IPR006262">
    <property type="entry name" value="Cyt_deam_tetra"/>
</dbReference>
<protein>
    <recommendedName>
        <fullName evidence="5 15">Cytidine deaminase</fullName>
        <ecNumber evidence="4 15">3.5.4.5</ecNumber>
    </recommendedName>
    <alternativeName>
        <fullName evidence="9 15">Cytidine aminohydrolase</fullName>
    </alternativeName>
</protein>
<feature type="active site" description="Proton donor" evidence="12">
    <location>
        <position position="64"/>
    </location>
</feature>
<evidence type="ECO:0000256" key="10">
    <source>
        <dbReference type="ARBA" id="ARBA00049252"/>
    </source>
</evidence>
<dbReference type="GO" id="GO:0004126">
    <property type="term" value="F:cytidine deaminase activity"/>
    <property type="evidence" value="ECO:0007669"/>
    <property type="project" value="UniProtKB-UniRule"/>
</dbReference>
<dbReference type="Gene3D" id="3.40.140.10">
    <property type="entry name" value="Cytidine Deaminase, domain 2"/>
    <property type="match status" value="1"/>
</dbReference>
<keyword evidence="18" id="KW-1185">Reference proteome</keyword>
<dbReference type="EC" id="3.5.4.5" evidence="4 15"/>
<dbReference type="InterPro" id="IPR016193">
    <property type="entry name" value="Cytidine_deaminase-like"/>
</dbReference>
<evidence type="ECO:0000256" key="7">
    <source>
        <dbReference type="ARBA" id="ARBA00022801"/>
    </source>
</evidence>
<dbReference type="FunFam" id="3.40.140.10:FF:000008">
    <property type="entry name" value="Cytidine deaminase"/>
    <property type="match status" value="1"/>
</dbReference>
<reference evidence="17 18" key="1">
    <citation type="submission" date="2017-02" db="EMBL/GenBank/DDBJ databases">
        <authorList>
            <person name="Peterson S.W."/>
        </authorList>
    </citation>
    <scope>NUCLEOTIDE SEQUENCE [LARGE SCALE GENOMIC DNA]</scope>
    <source>
        <strain evidence="17 18">ATCC 17233</strain>
    </source>
</reference>
<evidence type="ECO:0000256" key="5">
    <source>
        <dbReference type="ARBA" id="ARBA00018266"/>
    </source>
</evidence>
<dbReference type="PANTHER" id="PTHR11644">
    <property type="entry name" value="CYTIDINE DEAMINASE"/>
    <property type="match status" value="1"/>
</dbReference>
<evidence type="ECO:0000256" key="6">
    <source>
        <dbReference type="ARBA" id="ARBA00022723"/>
    </source>
</evidence>
<comment type="similarity">
    <text evidence="3 15">Belongs to the cytidine and deoxycytidylate deaminase family.</text>
</comment>
<dbReference type="OrthoDB" id="9795347at2"/>
<dbReference type="SUPFAM" id="SSF53927">
    <property type="entry name" value="Cytidine deaminase-like"/>
    <property type="match status" value="1"/>
</dbReference>
<dbReference type="GO" id="GO:0072527">
    <property type="term" value="P:pyrimidine-containing compound metabolic process"/>
    <property type="evidence" value="ECO:0007669"/>
    <property type="project" value="UniProtKB-ARBA"/>
</dbReference>